<accession>A0ABP0WDC5</accession>
<reference evidence="1" key="1">
    <citation type="submission" date="2024-02" db="EMBL/GenBank/DDBJ databases">
        <authorList>
            <consortium name="ELIXIR-Norway"/>
            <consortium name="Elixir Norway"/>
        </authorList>
    </citation>
    <scope>NUCLEOTIDE SEQUENCE</scope>
</reference>
<keyword evidence="2" id="KW-1185">Reference proteome</keyword>
<evidence type="ECO:0000313" key="1">
    <source>
        <dbReference type="EMBL" id="CAK9264830.1"/>
    </source>
</evidence>
<proteinExistence type="predicted"/>
<evidence type="ECO:0000313" key="2">
    <source>
        <dbReference type="Proteomes" id="UP001497444"/>
    </source>
</evidence>
<dbReference type="Proteomes" id="UP001497444">
    <property type="component" value="Chromosome 17"/>
</dbReference>
<dbReference type="EMBL" id="OZ020112">
    <property type="protein sequence ID" value="CAK9264830.1"/>
    <property type="molecule type" value="Genomic_DNA"/>
</dbReference>
<name>A0ABP0WDC5_9BRYO</name>
<gene>
    <name evidence="1" type="ORF">CSSPJE1EN1_LOCUS10308</name>
</gene>
<sequence>MEELRWSSCAFTLRNVLHSRTVSSRRIHLTWQLAPHEVFKKSFMQACSARWRPISTPTNDATAIHPA</sequence>
<organism evidence="1 2">
    <name type="scientific">Sphagnum jensenii</name>
    <dbReference type="NCBI Taxonomy" id="128206"/>
    <lineage>
        <taxon>Eukaryota</taxon>
        <taxon>Viridiplantae</taxon>
        <taxon>Streptophyta</taxon>
        <taxon>Embryophyta</taxon>
        <taxon>Bryophyta</taxon>
        <taxon>Sphagnophytina</taxon>
        <taxon>Sphagnopsida</taxon>
        <taxon>Sphagnales</taxon>
        <taxon>Sphagnaceae</taxon>
        <taxon>Sphagnum</taxon>
    </lineage>
</organism>
<protein>
    <submittedName>
        <fullName evidence="1">Uncharacterized protein</fullName>
    </submittedName>
</protein>